<evidence type="ECO:0000256" key="1">
    <source>
        <dbReference type="ARBA" id="ARBA00022553"/>
    </source>
</evidence>
<keyword evidence="6" id="KW-1185">Reference proteome</keyword>
<dbReference type="InterPro" id="IPR011006">
    <property type="entry name" value="CheY-like_superfamily"/>
</dbReference>
<dbReference type="GeneID" id="93586093"/>
<gene>
    <name evidence="5" type="ORF">DFL_003782</name>
</gene>
<dbReference type="PROSITE" id="PS50110">
    <property type="entry name" value="RESPONSE_REGULATORY"/>
    <property type="match status" value="1"/>
</dbReference>
<feature type="region of interest" description="Disordered" evidence="3">
    <location>
        <begin position="156"/>
        <end position="180"/>
    </location>
</feature>
<proteinExistence type="predicted"/>
<feature type="modified residue" description="4-aspartylphosphate" evidence="2">
    <location>
        <position position="374"/>
    </location>
</feature>
<reference evidence="5 6" key="1">
    <citation type="submission" date="2019-01" db="EMBL/GenBank/DDBJ databases">
        <title>Intercellular communication is required for trap formation in the nematode-trapping fungus Duddingtonia flagrans.</title>
        <authorList>
            <person name="Youssar L."/>
            <person name="Wernet V."/>
            <person name="Hensel N."/>
            <person name="Hildebrandt H.-G."/>
            <person name="Fischer R."/>
        </authorList>
    </citation>
    <scope>NUCLEOTIDE SEQUENCE [LARGE SCALE GENOMIC DNA]</scope>
    <source>
        <strain evidence="5 6">CBS H-5679</strain>
    </source>
</reference>
<dbReference type="PANTHER" id="PTHR43719:SF28">
    <property type="entry name" value="PEROXIDE STRESS-ACTIVATED HISTIDINE KINASE MAK1-RELATED"/>
    <property type="match status" value="1"/>
</dbReference>
<dbReference type="PANTHER" id="PTHR43719">
    <property type="entry name" value="TWO-COMPONENT HISTIDINE KINASE"/>
    <property type="match status" value="1"/>
</dbReference>
<organism evidence="5 6">
    <name type="scientific">Arthrobotrys flagrans</name>
    <name type="common">Nematode-trapping fungus</name>
    <name type="synonym">Trichothecium flagrans</name>
    <dbReference type="NCBI Taxonomy" id="97331"/>
    <lineage>
        <taxon>Eukaryota</taxon>
        <taxon>Fungi</taxon>
        <taxon>Dikarya</taxon>
        <taxon>Ascomycota</taxon>
        <taxon>Pezizomycotina</taxon>
        <taxon>Orbiliomycetes</taxon>
        <taxon>Orbiliales</taxon>
        <taxon>Orbiliaceae</taxon>
        <taxon>Arthrobotrys</taxon>
    </lineage>
</organism>
<dbReference type="Gene3D" id="3.40.50.2300">
    <property type="match status" value="1"/>
</dbReference>
<accession>A0A437A2W3</accession>
<dbReference type="GO" id="GO:0000160">
    <property type="term" value="P:phosphorelay signal transduction system"/>
    <property type="evidence" value="ECO:0007669"/>
    <property type="project" value="InterPro"/>
</dbReference>
<evidence type="ECO:0000259" key="4">
    <source>
        <dbReference type="PROSITE" id="PS50110"/>
    </source>
</evidence>
<dbReference type="VEuPathDB" id="FungiDB:DFL_003782"/>
<protein>
    <recommendedName>
        <fullName evidence="4">Response regulatory domain-containing protein</fullName>
    </recommendedName>
</protein>
<sequence>MNTTLSGTQELTAEQYLKHIISTLCATSTSIPEFESFLSKKTMSASLQGFLDSADTPTLVLDFRLPQYLDEPSKATISDAVVSQNAACKLEKFKNSVESLVEQRLGDGRLNPRFQARDPIIGAHTEKHVIGRDVWTCSGVGPYRIWTLQLEKLSEDSAAPRNHDTTETRQDDVSANSETIDELSREQQLFNKLDHIYGPLKAFCHLADQTLTDIQKAIKDFSNPSPSQDAISNLNPIESNLRTLSSGLSLLKDLSDISSFTPKPAEPPTPKEPPSDQALLSKILSRVHPPPPDLSTYRPMSGYTISPKLEAHIPTLRALVIEDNLINSKILRKFSHKLGVLHEYITPAYNGAEGLQAIEEMVKRGHFPDIIFVDFAMPVMGGLEFLEKFRERWPGRRTRIVGMFVHGSGGDERMERMGANSVISKPIRLRILQQEIEQAATLKMTREIEFRGRL</sequence>
<dbReference type="EMBL" id="SAEB01000006">
    <property type="protein sequence ID" value="RVD85461.1"/>
    <property type="molecule type" value="Genomic_DNA"/>
</dbReference>
<evidence type="ECO:0000313" key="5">
    <source>
        <dbReference type="EMBL" id="RVD85461.1"/>
    </source>
</evidence>
<dbReference type="OrthoDB" id="60033at2759"/>
<keyword evidence="1 2" id="KW-0597">Phosphoprotein</keyword>
<dbReference type="RefSeq" id="XP_067491005.1">
    <property type="nucleotide sequence ID" value="XM_067632769.1"/>
</dbReference>
<feature type="compositionally biased region" description="Basic and acidic residues" evidence="3">
    <location>
        <begin position="161"/>
        <end position="172"/>
    </location>
</feature>
<evidence type="ECO:0000256" key="2">
    <source>
        <dbReference type="PROSITE-ProRule" id="PRU00169"/>
    </source>
</evidence>
<dbReference type="AlphaFoldDB" id="A0A437A2W3"/>
<evidence type="ECO:0000313" key="6">
    <source>
        <dbReference type="Proteomes" id="UP000283090"/>
    </source>
</evidence>
<dbReference type="SMART" id="SM00448">
    <property type="entry name" value="REC"/>
    <property type="match status" value="1"/>
</dbReference>
<dbReference type="Proteomes" id="UP000283090">
    <property type="component" value="Unassembled WGS sequence"/>
</dbReference>
<feature type="domain" description="Response regulatory" evidence="4">
    <location>
        <begin position="317"/>
        <end position="440"/>
    </location>
</feature>
<dbReference type="SUPFAM" id="SSF52172">
    <property type="entry name" value="CheY-like"/>
    <property type="match status" value="1"/>
</dbReference>
<name>A0A437A2W3_ARTFL</name>
<dbReference type="CDD" id="cd17546">
    <property type="entry name" value="REC_hyHK_CKI1_RcsC-like"/>
    <property type="match status" value="1"/>
</dbReference>
<dbReference type="InterPro" id="IPR050956">
    <property type="entry name" value="2C_system_His_kinase"/>
</dbReference>
<comment type="caution">
    <text evidence="5">The sequence shown here is derived from an EMBL/GenBank/DDBJ whole genome shotgun (WGS) entry which is preliminary data.</text>
</comment>
<dbReference type="STRING" id="97331.A0A437A2W3"/>
<dbReference type="InterPro" id="IPR001789">
    <property type="entry name" value="Sig_transdc_resp-reg_receiver"/>
</dbReference>
<evidence type="ECO:0000256" key="3">
    <source>
        <dbReference type="SAM" id="MobiDB-lite"/>
    </source>
</evidence>
<dbReference type="Pfam" id="PF00072">
    <property type="entry name" value="Response_reg"/>
    <property type="match status" value="1"/>
</dbReference>